<organism evidence="2 3">
    <name type="scientific">Aureobasidium subglaciale (strain EXF-2481)</name>
    <name type="common">Aureobasidium pullulans var. subglaciale</name>
    <dbReference type="NCBI Taxonomy" id="1043005"/>
    <lineage>
        <taxon>Eukaryota</taxon>
        <taxon>Fungi</taxon>
        <taxon>Dikarya</taxon>
        <taxon>Ascomycota</taxon>
        <taxon>Pezizomycotina</taxon>
        <taxon>Dothideomycetes</taxon>
        <taxon>Dothideomycetidae</taxon>
        <taxon>Dothideales</taxon>
        <taxon>Saccotheciaceae</taxon>
        <taxon>Aureobasidium</taxon>
    </lineage>
</organism>
<dbReference type="AlphaFoldDB" id="A0A074YG27"/>
<evidence type="ECO:0000313" key="3">
    <source>
        <dbReference type="Proteomes" id="UP000030641"/>
    </source>
</evidence>
<dbReference type="RefSeq" id="XP_013341569.1">
    <property type="nucleotide sequence ID" value="XM_013486115.1"/>
</dbReference>
<keyword evidence="3" id="KW-1185">Reference proteome</keyword>
<reference evidence="2 3" key="1">
    <citation type="journal article" date="2014" name="BMC Genomics">
        <title>Genome sequencing of four Aureobasidium pullulans varieties: biotechnological potential, stress tolerance, and description of new species.</title>
        <authorList>
            <person name="Gostin Ar C."/>
            <person name="Ohm R.A."/>
            <person name="Kogej T."/>
            <person name="Sonjak S."/>
            <person name="Turk M."/>
            <person name="Zajc J."/>
            <person name="Zalar P."/>
            <person name="Grube M."/>
            <person name="Sun H."/>
            <person name="Han J."/>
            <person name="Sharma A."/>
            <person name="Chiniquy J."/>
            <person name="Ngan C.Y."/>
            <person name="Lipzen A."/>
            <person name="Barry K."/>
            <person name="Grigoriev I.V."/>
            <person name="Gunde-Cimerman N."/>
        </authorList>
    </citation>
    <scope>NUCLEOTIDE SEQUENCE [LARGE SCALE GENOMIC DNA]</scope>
    <source>
        <strain evidence="2 3">EXF-2481</strain>
    </source>
</reference>
<dbReference type="Proteomes" id="UP000030641">
    <property type="component" value="Unassembled WGS sequence"/>
</dbReference>
<gene>
    <name evidence="2" type="ORF">AUEXF2481DRAFT_42231</name>
</gene>
<accession>A0A074YG27</accession>
<sequence>MSIQSQWRRLRCRTASNHVSFRILSSRSVEDESKLARSSRLVEVSHLDSSKSAKPPQPKTFPMKARLMQSGIMLEVARRSTICRLYGNKNQEHRVGRRSIIANIKNFGEAYHRGTGSPPMTTAFLSVGNFGNSRRVGRHRQGPRGQVKCDKS</sequence>
<evidence type="ECO:0000313" key="2">
    <source>
        <dbReference type="EMBL" id="KEQ93032.1"/>
    </source>
</evidence>
<evidence type="ECO:0000256" key="1">
    <source>
        <dbReference type="SAM" id="MobiDB-lite"/>
    </source>
</evidence>
<dbReference type="HOGENOM" id="CLU_1721994_0_0_1"/>
<dbReference type="EMBL" id="KL584767">
    <property type="protein sequence ID" value="KEQ93032.1"/>
    <property type="molecule type" value="Genomic_DNA"/>
</dbReference>
<feature type="region of interest" description="Disordered" evidence="1">
    <location>
        <begin position="132"/>
        <end position="152"/>
    </location>
</feature>
<name>A0A074YG27_AURSE</name>
<dbReference type="InParanoid" id="A0A074YG27"/>
<protein>
    <submittedName>
        <fullName evidence="2">Uncharacterized protein</fullName>
    </submittedName>
</protein>
<proteinExistence type="predicted"/>
<dbReference type="GeneID" id="25367089"/>